<proteinExistence type="predicted"/>
<protein>
    <submittedName>
        <fullName evidence="1">Uncharacterized protein</fullName>
    </submittedName>
</protein>
<keyword evidence="2" id="KW-1185">Reference proteome</keyword>
<accession>A0A232EZQ0</accession>
<dbReference type="AlphaFoldDB" id="A0A232EZQ0"/>
<dbReference type="Proteomes" id="UP000215335">
    <property type="component" value="Unassembled WGS sequence"/>
</dbReference>
<reference evidence="1 2" key="1">
    <citation type="journal article" date="2017" name="Curr. Biol.">
        <title>The Evolution of Venom by Co-option of Single-Copy Genes.</title>
        <authorList>
            <person name="Martinson E.O."/>
            <person name="Mrinalini"/>
            <person name="Kelkar Y.D."/>
            <person name="Chang C.H."/>
            <person name="Werren J.H."/>
        </authorList>
    </citation>
    <scope>NUCLEOTIDE SEQUENCE [LARGE SCALE GENOMIC DNA]</scope>
    <source>
        <strain evidence="1 2">Alberta</strain>
        <tissue evidence="1">Whole body</tissue>
    </source>
</reference>
<dbReference type="EMBL" id="NNAY01001541">
    <property type="protein sequence ID" value="OXU23638.1"/>
    <property type="molecule type" value="Genomic_DNA"/>
</dbReference>
<gene>
    <name evidence="1" type="ORF">TSAR_003925</name>
</gene>
<evidence type="ECO:0000313" key="1">
    <source>
        <dbReference type="EMBL" id="OXU23638.1"/>
    </source>
</evidence>
<organism evidence="1 2">
    <name type="scientific">Trichomalopsis sarcophagae</name>
    <dbReference type="NCBI Taxonomy" id="543379"/>
    <lineage>
        <taxon>Eukaryota</taxon>
        <taxon>Metazoa</taxon>
        <taxon>Ecdysozoa</taxon>
        <taxon>Arthropoda</taxon>
        <taxon>Hexapoda</taxon>
        <taxon>Insecta</taxon>
        <taxon>Pterygota</taxon>
        <taxon>Neoptera</taxon>
        <taxon>Endopterygota</taxon>
        <taxon>Hymenoptera</taxon>
        <taxon>Apocrita</taxon>
        <taxon>Proctotrupomorpha</taxon>
        <taxon>Chalcidoidea</taxon>
        <taxon>Pteromalidae</taxon>
        <taxon>Pteromalinae</taxon>
        <taxon>Trichomalopsis</taxon>
    </lineage>
</organism>
<comment type="caution">
    <text evidence="1">The sequence shown here is derived from an EMBL/GenBank/DDBJ whole genome shotgun (WGS) entry which is preliminary data.</text>
</comment>
<evidence type="ECO:0000313" key="2">
    <source>
        <dbReference type="Proteomes" id="UP000215335"/>
    </source>
</evidence>
<name>A0A232EZQ0_9HYME</name>
<sequence length="67" mass="8041">MDFPRPIQNATFTKIRNVLFKVTLRVADNFMSEAVEEELRHVLIHKMRYVYLKVLIQKLLVNRVLKI</sequence>